<dbReference type="InterPro" id="IPR036397">
    <property type="entry name" value="RNaseH_sf"/>
</dbReference>
<keyword evidence="15" id="KW-1185">Reference proteome</keyword>
<dbReference type="PANTHER" id="PTHR32294">
    <property type="entry name" value="DNA POLYMERASE III SUBUNIT ALPHA"/>
    <property type="match status" value="1"/>
</dbReference>
<dbReference type="Pfam" id="PF00929">
    <property type="entry name" value="RNase_T"/>
    <property type="match status" value="1"/>
</dbReference>
<protein>
    <recommendedName>
        <fullName evidence="11">DNA polymerase III PolC-type</fullName>
        <shortName evidence="11">PolIII</shortName>
        <ecNumber evidence="11">2.7.7.7</ecNumber>
    </recommendedName>
</protein>
<evidence type="ECO:0000256" key="2">
    <source>
        <dbReference type="ARBA" id="ARBA00022490"/>
    </source>
</evidence>
<dbReference type="GO" id="GO:0003887">
    <property type="term" value="F:DNA-directed DNA polymerase activity"/>
    <property type="evidence" value="ECO:0007669"/>
    <property type="project" value="UniProtKB-UniRule"/>
</dbReference>
<evidence type="ECO:0000259" key="13">
    <source>
        <dbReference type="SMART" id="SM00481"/>
    </source>
</evidence>
<keyword evidence="5 11" id="KW-0235">DNA replication</keyword>
<dbReference type="Gene3D" id="1.10.150.700">
    <property type="entry name" value="PolC, middle finger domain"/>
    <property type="match status" value="1"/>
</dbReference>
<dbReference type="SMART" id="SM00481">
    <property type="entry name" value="POLIIIAc"/>
    <property type="match status" value="1"/>
</dbReference>
<dbReference type="Pfam" id="PF14579">
    <property type="entry name" value="HHH_6"/>
    <property type="match status" value="1"/>
</dbReference>
<dbReference type="InterPro" id="IPR003141">
    <property type="entry name" value="Pol/His_phosphatase_N"/>
</dbReference>
<feature type="domain" description="Polymerase/histidinol phosphatase N-terminal" evidence="13">
    <location>
        <begin position="296"/>
        <end position="370"/>
    </location>
</feature>
<dbReference type="NCBIfam" id="TIGR01405">
    <property type="entry name" value="polC_Gram_pos"/>
    <property type="match status" value="1"/>
</dbReference>
<dbReference type="GO" id="GO:0005737">
    <property type="term" value="C:cytoplasm"/>
    <property type="evidence" value="ECO:0007669"/>
    <property type="project" value="UniProtKB-SubCell"/>
</dbReference>
<dbReference type="HAMAP" id="MF_00356">
    <property type="entry name" value="DNApol_PolC"/>
    <property type="match status" value="1"/>
</dbReference>
<dbReference type="SMART" id="SM00479">
    <property type="entry name" value="EXOIII"/>
    <property type="match status" value="1"/>
</dbReference>
<gene>
    <name evidence="11 14" type="primary">polC</name>
    <name evidence="14" type="ORF">AOC36_04820</name>
</gene>
<dbReference type="NCBIfam" id="TIGR00573">
    <property type="entry name" value="dnaq"/>
    <property type="match status" value="1"/>
</dbReference>
<dbReference type="PANTHER" id="PTHR32294:SF5">
    <property type="entry name" value="DNA POLYMERASE III POLC-TYPE"/>
    <property type="match status" value="1"/>
</dbReference>
<dbReference type="InterPro" id="IPR011708">
    <property type="entry name" value="DNA_pol3_alpha_NTPase_dom"/>
</dbReference>
<reference evidence="14 15" key="1">
    <citation type="submission" date="2015-10" db="EMBL/GenBank/DDBJ databases">
        <title>Erysipelothrix larvae sp. LV19 isolated from the larval gut of the rhinoceros beetle, Trypoxylus dichotomus.</title>
        <authorList>
            <person name="Lim S."/>
            <person name="Kim B.-C."/>
        </authorList>
    </citation>
    <scope>NUCLEOTIDE SEQUENCE [LARGE SCALE GENOMIC DNA]</scope>
    <source>
        <strain evidence="14 15">LV19</strain>
    </source>
</reference>
<keyword evidence="2 11" id="KW-0963">Cytoplasm</keyword>
<dbReference type="CDD" id="cd06127">
    <property type="entry name" value="DEDDh"/>
    <property type="match status" value="1"/>
</dbReference>
<evidence type="ECO:0000256" key="7">
    <source>
        <dbReference type="ARBA" id="ARBA00022801"/>
    </source>
</evidence>
<dbReference type="FunFam" id="3.30.420.10:FF:000045">
    <property type="entry name" value="3'-5' exonuclease DinG"/>
    <property type="match status" value="1"/>
</dbReference>
<dbReference type="InterPro" id="IPR004805">
    <property type="entry name" value="DnaE2/DnaE/PolC"/>
</dbReference>
<evidence type="ECO:0000256" key="10">
    <source>
        <dbReference type="ARBA" id="ARBA00049244"/>
    </source>
</evidence>
<comment type="catalytic activity">
    <reaction evidence="10 11">
        <text>DNA(n) + a 2'-deoxyribonucleoside 5'-triphosphate = DNA(n+1) + diphosphate</text>
        <dbReference type="Rhea" id="RHEA:22508"/>
        <dbReference type="Rhea" id="RHEA-COMP:17339"/>
        <dbReference type="Rhea" id="RHEA-COMP:17340"/>
        <dbReference type="ChEBI" id="CHEBI:33019"/>
        <dbReference type="ChEBI" id="CHEBI:61560"/>
        <dbReference type="ChEBI" id="CHEBI:173112"/>
        <dbReference type="EC" id="2.7.7.7"/>
    </reaction>
</comment>
<evidence type="ECO:0000256" key="6">
    <source>
        <dbReference type="ARBA" id="ARBA00022722"/>
    </source>
</evidence>
<dbReference type="InterPro" id="IPR006308">
    <property type="entry name" value="Pol_III_a_PolC-type_gram_pos"/>
</dbReference>
<dbReference type="Gene3D" id="3.30.1900.20">
    <property type="match status" value="1"/>
</dbReference>
<dbReference type="STRING" id="1514105.AOC36_04820"/>
<dbReference type="InterPro" id="IPR012337">
    <property type="entry name" value="RNaseH-like_sf"/>
</dbReference>
<evidence type="ECO:0000256" key="9">
    <source>
        <dbReference type="ARBA" id="ARBA00022932"/>
    </source>
</evidence>
<dbReference type="GO" id="GO:0003677">
    <property type="term" value="F:DNA binding"/>
    <property type="evidence" value="ECO:0007669"/>
    <property type="project" value="UniProtKB-UniRule"/>
</dbReference>
<dbReference type="InterPro" id="IPR006054">
    <property type="entry name" value="DnaQ"/>
</dbReference>
<feature type="domain" description="Exonuclease" evidence="12">
    <location>
        <begin position="388"/>
        <end position="556"/>
    </location>
</feature>
<dbReference type="Pfam" id="PF02811">
    <property type="entry name" value="PHP"/>
    <property type="match status" value="1"/>
</dbReference>
<dbReference type="KEGG" id="erl:AOC36_04820"/>
<dbReference type="SUPFAM" id="SSF53098">
    <property type="entry name" value="Ribonuclease H-like"/>
    <property type="match status" value="1"/>
</dbReference>
<dbReference type="OrthoDB" id="9804290at2"/>
<dbReference type="GO" id="GO:0006261">
    <property type="term" value="P:DNA-templated DNA replication"/>
    <property type="evidence" value="ECO:0007669"/>
    <property type="project" value="UniProtKB-UniRule"/>
</dbReference>
<keyword evidence="9 11" id="KW-0239">DNA-directed DNA polymerase</keyword>
<dbReference type="Gene3D" id="3.20.20.140">
    <property type="entry name" value="Metal-dependent hydrolases"/>
    <property type="match status" value="1"/>
</dbReference>
<dbReference type="RefSeq" id="WP_067631971.1">
    <property type="nucleotide sequence ID" value="NZ_CP013213.1"/>
</dbReference>
<evidence type="ECO:0000256" key="3">
    <source>
        <dbReference type="ARBA" id="ARBA00022679"/>
    </source>
</evidence>
<proteinExistence type="inferred from homology"/>
<organism evidence="14 15">
    <name type="scientific">Erysipelothrix larvae</name>
    <dbReference type="NCBI Taxonomy" id="1514105"/>
    <lineage>
        <taxon>Bacteria</taxon>
        <taxon>Bacillati</taxon>
        <taxon>Bacillota</taxon>
        <taxon>Erysipelotrichia</taxon>
        <taxon>Erysipelotrichales</taxon>
        <taxon>Erysipelotrichaceae</taxon>
        <taxon>Erysipelothrix</taxon>
    </lineage>
</organism>
<dbReference type="InterPro" id="IPR012340">
    <property type="entry name" value="NA-bd_OB-fold"/>
</dbReference>
<evidence type="ECO:0000313" key="14">
    <source>
        <dbReference type="EMBL" id="AMC93320.1"/>
    </source>
</evidence>
<dbReference type="NCBIfam" id="NF001688">
    <property type="entry name" value="PRK00448.1"/>
    <property type="match status" value="1"/>
</dbReference>
<dbReference type="EMBL" id="CP013213">
    <property type="protein sequence ID" value="AMC93320.1"/>
    <property type="molecule type" value="Genomic_DNA"/>
</dbReference>
<evidence type="ECO:0000256" key="8">
    <source>
        <dbReference type="ARBA" id="ARBA00022839"/>
    </source>
</evidence>
<dbReference type="Pfam" id="PF17657">
    <property type="entry name" value="DNA_pol3_finger"/>
    <property type="match status" value="1"/>
</dbReference>
<evidence type="ECO:0000256" key="11">
    <source>
        <dbReference type="HAMAP-Rule" id="MF_00356"/>
    </source>
</evidence>
<dbReference type="EC" id="2.7.7.7" evidence="11"/>
<keyword evidence="4 11" id="KW-0548">Nucleotidyltransferase</keyword>
<evidence type="ECO:0000256" key="1">
    <source>
        <dbReference type="ARBA" id="ARBA00003452"/>
    </source>
</evidence>
<evidence type="ECO:0000259" key="12">
    <source>
        <dbReference type="SMART" id="SM00479"/>
    </source>
</evidence>
<dbReference type="InterPro" id="IPR040982">
    <property type="entry name" value="DNA_pol3_finger"/>
</dbReference>
<dbReference type="Pfam" id="PF14480">
    <property type="entry name" value="DNA_pol3_a_NI"/>
    <property type="match status" value="1"/>
</dbReference>
<evidence type="ECO:0000313" key="15">
    <source>
        <dbReference type="Proteomes" id="UP000063781"/>
    </source>
</evidence>
<dbReference type="InterPro" id="IPR044923">
    <property type="entry name" value="PolC_middle_finger_sf"/>
</dbReference>
<dbReference type="Gene3D" id="6.10.140.1510">
    <property type="match status" value="1"/>
</dbReference>
<comment type="function">
    <text evidence="1 11">Required for replicative DNA synthesis. This DNA polymerase also exhibits 3' to 5' exonuclease activity.</text>
</comment>
<dbReference type="InterPro" id="IPR028112">
    <property type="entry name" value="DNA_PolC-type_N_I"/>
</dbReference>
<dbReference type="Gene3D" id="2.40.50.140">
    <property type="entry name" value="Nucleic acid-binding proteins"/>
    <property type="match status" value="1"/>
</dbReference>
<evidence type="ECO:0000256" key="4">
    <source>
        <dbReference type="ARBA" id="ARBA00022695"/>
    </source>
</evidence>
<dbReference type="Proteomes" id="UP000063781">
    <property type="component" value="Chromosome"/>
</dbReference>
<dbReference type="Pfam" id="PF07733">
    <property type="entry name" value="DNA_pol3_alpha"/>
    <property type="match status" value="2"/>
</dbReference>
<keyword evidence="7 11" id="KW-0378">Hydrolase</keyword>
<dbReference type="InterPro" id="IPR029460">
    <property type="entry name" value="DNAPol_HHH"/>
</dbReference>
<comment type="subcellular location">
    <subcellularLocation>
        <location evidence="11">Cytoplasm</location>
    </subcellularLocation>
</comment>
<comment type="similarity">
    <text evidence="11">Belongs to the DNA polymerase type-C family. PolC subfamily.</text>
</comment>
<dbReference type="GO" id="GO:0008408">
    <property type="term" value="F:3'-5' exonuclease activity"/>
    <property type="evidence" value="ECO:0007669"/>
    <property type="project" value="UniProtKB-UniRule"/>
</dbReference>
<keyword evidence="3 11" id="KW-0808">Transferase</keyword>
<sequence>MKSVFNKLNLDSEILSQLDDVAITSSTYIQEEKRVEVELESHIILPYTVFYALRKAFITSLRMPTSIKINTSASEIAFKDLMDYVDFFVQQSRIRELRGIPFNVENDEIIFLSKDEATTREIRKGFELLSSRLSEVGIKREMEVKTIRESNELEVIVRNEAPIKPVREQDASSDLKRVPRQNVKITDYQPIKLRALTEDANNIVVEGHIFEVEIFQLKSGDFSVKYFVEDGEAAIIIGEYYKSEDDILKKGTFARFYGNYIYDNKPYVQDYIFKMKRFTLIDSIFKRDDTSDKKRVEFHLHTTISEMDGVSDVSEYIKQAHEWGHPGLVITDHEGVQSFPKAYNAARALKKKNPDQPFKVGYGVEMNLADKNLTIAKNPKGQSLHDTTYIIFDLETTGLSSYYDHIIEFGAVKVVNGQTVDKMQMFIKPPISIRPTIQALTNITDNDVRNAPTIEQAIHTMLKFIGDGVLVAHNATFDYDFIQETLRRLGMPPIDNSCVDSLDLARSLYSNRRSYRLGSIARLLKITYDDDVAHRADYDAEILAHVFAHMLREEKLASFETVDDLNRLSDETAYAKTRKSHISVVAKNQAGLKKLYELISLSYTTYLASFGATKSAEFVAEPRIIKEEIESHRDQLLIGAGCSNSDVFETAMNKSDAHLQKAIEFYDYIEIMPLDTYRHLVERDVIESEARLVQVIQRIIAMAKRCNKLIIASGDAHYNHPKQQIVRDIYIHSQGIGGSRHPLYIYDETRRMNFKSPKQHFRPTQEMMQEFPYLSKEDVELYVITNTNLLFDQLEEIEPIPSKLFTPKLENSDELLKEIVYNTAHQTYGETLPVLVSDRIERELNSIIGHGFGVIYYISHLLVKKSLDDGYLVGSRGSVGSSLVATMAKITEVNPLPAHYICKNCQHSEFFTDGEYSSGFDLPPKTCPHCGEAMIGEGQDIPFETFLGFEGDKVPDIDLNFSGVYQEVAHAYTKEIFGEDYVYRAGTISTVAQKTAFGYVKGYYENTNQGNPSQAWATYLSFAAEGVKRTTGQHPGGIIVIPNYMDVHDFTPVQYPANNPESAWKTTHFEFHDIHDNVLKLDILGHVDPTAMKMLERLSGIDINTVPMSDPDTISLFSTPNALKVDTRTYHEKTGALGIPEFGTQFVRRMLEATRPDTFSDLVRISGLSHGTDVWKNNAETLIENGLTLKDVIGCRDDIMVYLMLHGLKPKLAFDIMESVRKGRGVNDAWKQEMKRNNIPEWYVDSCEKIKYMFPKAHAVAYVMMAIRVAWFKVHHPLTYYAVYFTLRVNAYEIETMTAPLDSVQRRLDNIRMRLKNFETKRDVSTKEQSLIDTLEVTIEMQSRGFHINPIDLMKSDATEFKLDPDDPYGIIPPFNVIDGLGDAVARTVVEARIESEFISKRDLIKRTGLSTTLLSKLDALGVTNHLQETNQLSLF</sequence>
<keyword evidence="8 11" id="KW-0269">Exonuclease</keyword>
<dbReference type="InterPro" id="IPR013520">
    <property type="entry name" value="Ribonucl_H"/>
</dbReference>
<name>A0A0X8GZN4_9FIRM</name>
<dbReference type="CDD" id="cd07435">
    <property type="entry name" value="PHP_PolIIIA_POLC"/>
    <property type="match status" value="1"/>
</dbReference>
<accession>A0A0X8GZN4</accession>
<evidence type="ECO:0000256" key="5">
    <source>
        <dbReference type="ARBA" id="ARBA00022705"/>
    </source>
</evidence>
<dbReference type="Gene3D" id="1.10.150.870">
    <property type="match status" value="1"/>
</dbReference>
<dbReference type="InterPro" id="IPR004013">
    <property type="entry name" value="PHP_dom"/>
</dbReference>
<dbReference type="Gene3D" id="3.30.420.10">
    <property type="entry name" value="Ribonuclease H-like superfamily/Ribonuclease H"/>
    <property type="match status" value="1"/>
</dbReference>
<keyword evidence="6 11" id="KW-0540">Nuclease</keyword>